<dbReference type="Proteomes" id="UP000015455">
    <property type="component" value="Unassembled WGS sequence"/>
</dbReference>
<sequence>MQYAMTGLNRGTLTRLYHETAERLELDVLNELCRYLDCSLGELLEYIPDRTTGDENSSTLASNEE</sequence>
<keyword evidence="3" id="KW-1185">Reference proteome</keyword>
<evidence type="ECO:0000259" key="1">
    <source>
        <dbReference type="Pfam" id="PF13443"/>
    </source>
</evidence>
<dbReference type="Gene3D" id="1.10.260.40">
    <property type="entry name" value="lambda repressor-like DNA-binding domains"/>
    <property type="match status" value="1"/>
</dbReference>
<proteinExistence type="predicted"/>
<dbReference type="GO" id="GO:0003677">
    <property type="term" value="F:DNA binding"/>
    <property type="evidence" value="ECO:0007669"/>
    <property type="project" value="InterPro"/>
</dbReference>
<dbReference type="EMBL" id="ATJV01000013">
    <property type="protein sequence ID" value="EPZ16963.1"/>
    <property type="molecule type" value="Genomic_DNA"/>
</dbReference>
<dbReference type="AlphaFoldDB" id="T0B2G2"/>
<dbReference type="Pfam" id="PF13443">
    <property type="entry name" value="HTH_26"/>
    <property type="match status" value="1"/>
</dbReference>
<feature type="domain" description="HTH cro/C1-type" evidence="1">
    <location>
        <begin position="4"/>
        <end position="49"/>
    </location>
</feature>
<accession>T0B2G2</accession>
<dbReference type="PATRIC" id="fig|1348657.5.peg.468"/>
<protein>
    <recommendedName>
        <fullName evidence="1">HTH cro/C1-type domain-containing protein</fullName>
    </recommendedName>
</protein>
<gene>
    <name evidence="2" type="ORF">M622_09680</name>
</gene>
<comment type="caution">
    <text evidence="2">The sequence shown here is derived from an EMBL/GenBank/DDBJ whole genome shotgun (WGS) entry which is preliminary data.</text>
</comment>
<evidence type="ECO:0000313" key="3">
    <source>
        <dbReference type="Proteomes" id="UP000015455"/>
    </source>
</evidence>
<dbReference type="OrthoDB" id="9805309at2"/>
<dbReference type="InterPro" id="IPR001387">
    <property type="entry name" value="Cro/C1-type_HTH"/>
</dbReference>
<name>T0B2G2_9RHOO</name>
<dbReference type="SUPFAM" id="SSF47413">
    <property type="entry name" value="lambda repressor-like DNA-binding domains"/>
    <property type="match status" value="1"/>
</dbReference>
<evidence type="ECO:0000313" key="2">
    <source>
        <dbReference type="EMBL" id="EPZ16963.1"/>
    </source>
</evidence>
<reference evidence="2 3" key="1">
    <citation type="submission" date="2013-06" db="EMBL/GenBank/DDBJ databases">
        <title>Draft genome sequence of Thauera terpenica.</title>
        <authorList>
            <person name="Liu B."/>
            <person name="Frostegard A.H."/>
            <person name="Shapleigh J.P."/>
        </authorList>
    </citation>
    <scope>NUCLEOTIDE SEQUENCE [LARGE SCALE GENOMIC DNA]</scope>
    <source>
        <strain evidence="2 3">58Eu</strain>
    </source>
</reference>
<organism evidence="2 3">
    <name type="scientific">Thauera terpenica 58Eu</name>
    <dbReference type="NCBI Taxonomy" id="1348657"/>
    <lineage>
        <taxon>Bacteria</taxon>
        <taxon>Pseudomonadati</taxon>
        <taxon>Pseudomonadota</taxon>
        <taxon>Betaproteobacteria</taxon>
        <taxon>Rhodocyclales</taxon>
        <taxon>Zoogloeaceae</taxon>
        <taxon>Thauera</taxon>
    </lineage>
</organism>
<dbReference type="eggNOG" id="COG3655">
    <property type="taxonomic scope" value="Bacteria"/>
</dbReference>
<dbReference type="InterPro" id="IPR010982">
    <property type="entry name" value="Lambda_DNA-bd_dom_sf"/>
</dbReference>
<dbReference type="STRING" id="1348657.M622_09680"/>